<keyword evidence="2" id="KW-1133">Transmembrane helix</keyword>
<keyword evidence="2" id="KW-0472">Membrane</keyword>
<feature type="transmembrane region" description="Helical" evidence="2">
    <location>
        <begin position="198"/>
        <end position="217"/>
    </location>
</feature>
<dbReference type="Gene3D" id="1.20.58.340">
    <property type="entry name" value="Magnesium transport protein CorA, transmembrane region"/>
    <property type="match status" value="1"/>
</dbReference>
<organism evidence="3 4">
    <name type="scientific">Exophiala aquamarina CBS 119918</name>
    <dbReference type="NCBI Taxonomy" id="1182545"/>
    <lineage>
        <taxon>Eukaryota</taxon>
        <taxon>Fungi</taxon>
        <taxon>Dikarya</taxon>
        <taxon>Ascomycota</taxon>
        <taxon>Pezizomycotina</taxon>
        <taxon>Eurotiomycetes</taxon>
        <taxon>Chaetothyriomycetidae</taxon>
        <taxon>Chaetothyriales</taxon>
        <taxon>Herpotrichiellaceae</taxon>
        <taxon>Exophiala</taxon>
    </lineage>
</organism>
<dbReference type="GeneID" id="25285172"/>
<dbReference type="Proteomes" id="UP000027920">
    <property type="component" value="Unassembled WGS sequence"/>
</dbReference>
<dbReference type="AlphaFoldDB" id="A0A072P208"/>
<sequence>MAAHLHRYGSEIKYIADTIEDIEWYNKEFHTDFVKVGIRSPQTLGSFMKSFGEITAQMTAISCFRDEMQQKIDNVLALLVDNMQAMNDRLLVQNSKAMQEILAASKEEAKQSRELAAQTQELTKEMNNILKANQDETAVLRRLAHQTHRLTEEMRKDSVSMKTVALLTAFFLPGTSFAAILEMPFFSQNQWLGSIGRVWLWVALTVPATSMCFWFYISWGRHESRRSKELRDADAEMINVGAAR</sequence>
<keyword evidence="4" id="KW-1185">Reference proteome</keyword>
<evidence type="ECO:0000313" key="3">
    <source>
        <dbReference type="EMBL" id="KEF53866.1"/>
    </source>
</evidence>
<dbReference type="EMBL" id="AMGV01000012">
    <property type="protein sequence ID" value="KEF53866.1"/>
    <property type="molecule type" value="Genomic_DNA"/>
</dbReference>
<evidence type="ECO:0000313" key="4">
    <source>
        <dbReference type="Proteomes" id="UP000027920"/>
    </source>
</evidence>
<comment type="caution">
    <text evidence="3">The sequence shown here is derived from an EMBL/GenBank/DDBJ whole genome shotgun (WGS) entry which is preliminary data.</text>
</comment>
<protein>
    <submittedName>
        <fullName evidence="3">Uncharacterized protein</fullName>
    </submittedName>
</protein>
<feature type="transmembrane region" description="Helical" evidence="2">
    <location>
        <begin position="164"/>
        <end position="186"/>
    </location>
</feature>
<dbReference type="VEuPathDB" id="FungiDB:A1O9_10268"/>
<feature type="coiled-coil region" evidence="1">
    <location>
        <begin position="80"/>
        <end position="122"/>
    </location>
</feature>
<dbReference type="OrthoDB" id="4114721at2759"/>
<evidence type="ECO:0000256" key="2">
    <source>
        <dbReference type="SAM" id="Phobius"/>
    </source>
</evidence>
<evidence type="ECO:0000256" key="1">
    <source>
        <dbReference type="SAM" id="Coils"/>
    </source>
</evidence>
<accession>A0A072P208</accession>
<dbReference type="HOGENOM" id="CLU_080207_0_0_1"/>
<reference evidence="3 4" key="1">
    <citation type="submission" date="2013-03" db="EMBL/GenBank/DDBJ databases">
        <title>The Genome Sequence of Exophiala aquamarina CBS 119918.</title>
        <authorList>
            <consortium name="The Broad Institute Genomics Platform"/>
            <person name="Cuomo C."/>
            <person name="de Hoog S."/>
            <person name="Gorbushina A."/>
            <person name="Walker B."/>
            <person name="Young S.K."/>
            <person name="Zeng Q."/>
            <person name="Gargeya S."/>
            <person name="Fitzgerald M."/>
            <person name="Haas B."/>
            <person name="Abouelleil A."/>
            <person name="Allen A.W."/>
            <person name="Alvarado L."/>
            <person name="Arachchi H.M."/>
            <person name="Berlin A.M."/>
            <person name="Chapman S.B."/>
            <person name="Gainer-Dewar J."/>
            <person name="Goldberg J."/>
            <person name="Griggs A."/>
            <person name="Gujja S."/>
            <person name="Hansen M."/>
            <person name="Howarth C."/>
            <person name="Imamovic A."/>
            <person name="Ireland A."/>
            <person name="Larimer J."/>
            <person name="McCowan C."/>
            <person name="Murphy C."/>
            <person name="Pearson M."/>
            <person name="Poon T.W."/>
            <person name="Priest M."/>
            <person name="Roberts A."/>
            <person name="Saif S."/>
            <person name="Shea T."/>
            <person name="Sisk P."/>
            <person name="Sykes S."/>
            <person name="Wortman J."/>
            <person name="Nusbaum C."/>
            <person name="Birren B."/>
        </authorList>
    </citation>
    <scope>NUCLEOTIDE SEQUENCE [LARGE SCALE GENOMIC DNA]</scope>
    <source>
        <strain evidence="3 4">CBS 119918</strain>
    </source>
</reference>
<keyword evidence="2" id="KW-0812">Transmembrane</keyword>
<name>A0A072P208_9EURO</name>
<dbReference type="RefSeq" id="XP_013256456.1">
    <property type="nucleotide sequence ID" value="XM_013401002.1"/>
</dbReference>
<proteinExistence type="predicted"/>
<keyword evidence="1" id="KW-0175">Coiled coil</keyword>
<gene>
    <name evidence="3" type="ORF">A1O9_10268</name>
</gene>